<keyword evidence="2" id="KW-0378">Hydrolase</keyword>
<gene>
    <name evidence="2" type="ORF">O3303_11785</name>
</gene>
<keyword evidence="2" id="KW-0031">Aminopeptidase</keyword>
<keyword evidence="2" id="KW-0645">Protease</keyword>
<proteinExistence type="predicted"/>
<protein>
    <submittedName>
        <fullName evidence="2">M1 family aminopeptidase</fullName>
    </submittedName>
</protein>
<organism evidence="2 3">
    <name type="scientific">Hymenobacter canadensis</name>
    <dbReference type="NCBI Taxonomy" id="2999067"/>
    <lineage>
        <taxon>Bacteria</taxon>
        <taxon>Pseudomonadati</taxon>
        <taxon>Bacteroidota</taxon>
        <taxon>Cytophagia</taxon>
        <taxon>Cytophagales</taxon>
        <taxon>Hymenobacteraceae</taxon>
        <taxon>Hymenobacter</taxon>
    </lineage>
</organism>
<name>A0ABY7LMT9_9BACT</name>
<dbReference type="Proteomes" id="UP001211005">
    <property type="component" value="Chromosome"/>
</dbReference>
<dbReference type="InterPro" id="IPR014782">
    <property type="entry name" value="Peptidase_M1_dom"/>
</dbReference>
<evidence type="ECO:0000313" key="2">
    <source>
        <dbReference type="EMBL" id="WBA40510.1"/>
    </source>
</evidence>
<evidence type="ECO:0000313" key="3">
    <source>
        <dbReference type="Proteomes" id="UP001211005"/>
    </source>
</evidence>
<keyword evidence="3" id="KW-1185">Reference proteome</keyword>
<reference evidence="2 3" key="1">
    <citation type="submission" date="2022-12" db="EMBL/GenBank/DDBJ databases">
        <title>Hymenobacter canadensis sp. nov. isolated from lake water of the Cambridge Bay, Canada.</title>
        <authorList>
            <person name="Kim W.H."/>
            <person name="Lee Y.M."/>
        </authorList>
    </citation>
    <scope>NUCLEOTIDE SEQUENCE [LARGE SCALE GENOMIC DNA]</scope>
    <source>
        <strain evidence="2 3">PAMC 29467</strain>
    </source>
</reference>
<dbReference type="Gene3D" id="1.10.390.10">
    <property type="entry name" value="Neutral Protease Domain 2"/>
    <property type="match status" value="1"/>
</dbReference>
<dbReference type="SUPFAM" id="SSF55486">
    <property type="entry name" value="Metalloproteases ('zincins'), catalytic domain"/>
    <property type="match status" value="1"/>
</dbReference>
<evidence type="ECO:0000259" key="1">
    <source>
        <dbReference type="Pfam" id="PF01433"/>
    </source>
</evidence>
<dbReference type="GO" id="GO:0004177">
    <property type="term" value="F:aminopeptidase activity"/>
    <property type="evidence" value="ECO:0007669"/>
    <property type="project" value="UniProtKB-KW"/>
</dbReference>
<accession>A0ABY7LMT9</accession>
<sequence>MLFGTLASCYARPLVRVQLDLEPATHRFTCHYTFRLPAADTSSVLQLNLNRQFQLQQVRSTGAAPPRTTRLFYPFFGDTLQQVTVRFAKGQARRQVELTYAGTLAKGNFAGDVNVLSGHTNWLPFRPYAEYAVVDYELAVRVPTGYQVLSTTAPRRQRAGSYTFRGSTSATELTAIVARQFEQLAAGSAPRITVVKAAAAPGRPDSVLLHKTQDIVAFYNRSIGRQDAVAQFTVFLPGTNHEAYGLLDNAAVITYTDFDVAKREDLLILAHEISHKWWAYGSYHDDSAWLNEAFATYSSLLYLQASGDAEGYRQELAKLAASAVGAPPVLGFDRYQHEPAVFRRVVYNKGTVILAALHDRLGAESFNTVLAATAARKVSTTAGFLGVVGQLAGQTTRDWLLAELSR</sequence>
<dbReference type="InterPro" id="IPR027268">
    <property type="entry name" value="Peptidase_M4/M1_CTD_sf"/>
</dbReference>
<dbReference type="Pfam" id="PF01433">
    <property type="entry name" value="Peptidase_M1"/>
    <property type="match status" value="1"/>
</dbReference>
<feature type="domain" description="Peptidase M1 membrane alanine aminopeptidase" evidence="1">
    <location>
        <begin position="262"/>
        <end position="371"/>
    </location>
</feature>
<dbReference type="RefSeq" id="WP_269558614.1">
    <property type="nucleotide sequence ID" value="NZ_CP114767.1"/>
</dbReference>
<dbReference type="EMBL" id="CP114767">
    <property type="protein sequence ID" value="WBA40510.1"/>
    <property type="molecule type" value="Genomic_DNA"/>
</dbReference>